<dbReference type="EMBL" id="JACVVK020000002">
    <property type="protein sequence ID" value="KAK7508096.1"/>
    <property type="molecule type" value="Genomic_DNA"/>
</dbReference>
<sequence length="127" mass="14234">MKEVLFSLNRASLIERLLAVDTSQLAGAISRLDCNQCLIFVEESGRRRSQPFPKRDLLDTASYLLLRSFSESIKKQPACVRVVVVVWGPSRASHSASSVASLRLLDIQYLFPQRSNSINASVHIFKI</sequence>
<reference evidence="1 2" key="1">
    <citation type="journal article" date="2023" name="Sci. Data">
        <title>Genome assembly of the Korean intertidal mud-creeper Batillaria attramentaria.</title>
        <authorList>
            <person name="Patra A.K."/>
            <person name="Ho P.T."/>
            <person name="Jun S."/>
            <person name="Lee S.J."/>
            <person name="Kim Y."/>
            <person name="Won Y.J."/>
        </authorList>
    </citation>
    <scope>NUCLEOTIDE SEQUENCE [LARGE SCALE GENOMIC DNA]</scope>
    <source>
        <strain evidence="1">Wonlab-2016</strain>
    </source>
</reference>
<accession>A0ABD0M9M2</accession>
<evidence type="ECO:0000313" key="2">
    <source>
        <dbReference type="Proteomes" id="UP001519460"/>
    </source>
</evidence>
<proteinExistence type="predicted"/>
<dbReference type="AlphaFoldDB" id="A0ABD0M9M2"/>
<comment type="caution">
    <text evidence="1">The sequence shown here is derived from an EMBL/GenBank/DDBJ whole genome shotgun (WGS) entry which is preliminary data.</text>
</comment>
<evidence type="ECO:0000313" key="1">
    <source>
        <dbReference type="EMBL" id="KAK7508096.1"/>
    </source>
</evidence>
<gene>
    <name evidence="1" type="ORF">BaRGS_00000335</name>
</gene>
<dbReference type="Proteomes" id="UP001519460">
    <property type="component" value="Unassembled WGS sequence"/>
</dbReference>
<keyword evidence="2" id="KW-1185">Reference proteome</keyword>
<protein>
    <submittedName>
        <fullName evidence="1">Uncharacterized protein</fullName>
    </submittedName>
</protein>
<name>A0ABD0M9M2_9CAEN</name>
<organism evidence="1 2">
    <name type="scientific">Batillaria attramentaria</name>
    <dbReference type="NCBI Taxonomy" id="370345"/>
    <lineage>
        <taxon>Eukaryota</taxon>
        <taxon>Metazoa</taxon>
        <taxon>Spiralia</taxon>
        <taxon>Lophotrochozoa</taxon>
        <taxon>Mollusca</taxon>
        <taxon>Gastropoda</taxon>
        <taxon>Caenogastropoda</taxon>
        <taxon>Sorbeoconcha</taxon>
        <taxon>Cerithioidea</taxon>
        <taxon>Batillariidae</taxon>
        <taxon>Batillaria</taxon>
    </lineage>
</organism>